<sequence>MVDTDTKRAAGRGLAGGIAAWILGYLVVYVLYGSDVQNSFGSSVLEVFTGEPVAWKLVGWLFYNAHNVAVQISLLGQRSVNLVTGADEGGLTALLALPPVLLALGGAVAAWNTAAEPTTAARNGAAVVLGYLPLSLAGALLFAIGSGDGPSAGPALVTAVLLAGVVYPLVFGAVGGLVGGHLSAD</sequence>
<keyword evidence="4" id="KW-1185">Reference proteome</keyword>
<gene>
    <name evidence="3" type="ORF">C475_16381</name>
</gene>
<protein>
    <recommendedName>
        <fullName evidence="2">DUF7978 domain-containing protein</fullName>
    </recommendedName>
</protein>
<feature type="domain" description="DUF7978" evidence="2">
    <location>
        <begin position="5"/>
        <end position="180"/>
    </location>
</feature>
<feature type="transmembrane region" description="Helical" evidence="1">
    <location>
        <begin position="12"/>
        <end position="32"/>
    </location>
</feature>
<feature type="transmembrane region" description="Helical" evidence="1">
    <location>
        <begin position="124"/>
        <end position="144"/>
    </location>
</feature>
<evidence type="ECO:0000259" key="2">
    <source>
        <dbReference type="Pfam" id="PF25933"/>
    </source>
</evidence>
<feature type="transmembrane region" description="Helical" evidence="1">
    <location>
        <begin position="156"/>
        <end position="179"/>
    </location>
</feature>
<dbReference type="Pfam" id="PF25933">
    <property type="entry name" value="DUF7978"/>
    <property type="match status" value="1"/>
</dbReference>
<dbReference type="EMBL" id="AOIU01000035">
    <property type="protein sequence ID" value="ELZ22696.1"/>
    <property type="molecule type" value="Genomic_DNA"/>
</dbReference>
<keyword evidence="1" id="KW-0472">Membrane</keyword>
<organism evidence="3 4">
    <name type="scientific">Halosimplex carlsbadense 2-9-1</name>
    <dbReference type="NCBI Taxonomy" id="797114"/>
    <lineage>
        <taxon>Archaea</taxon>
        <taxon>Methanobacteriati</taxon>
        <taxon>Methanobacteriota</taxon>
        <taxon>Stenosarchaea group</taxon>
        <taxon>Halobacteria</taxon>
        <taxon>Halobacteriales</taxon>
        <taxon>Haloarculaceae</taxon>
        <taxon>Halosimplex</taxon>
    </lineage>
</organism>
<dbReference type="eggNOG" id="arCOG06413">
    <property type="taxonomic scope" value="Archaea"/>
</dbReference>
<name>M0CHI3_9EURY</name>
<evidence type="ECO:0000313" key="4">
    <source>
        <dbReference type="Proteomes" id="UP000011626"/>
    </source>
</evidence>
<keyword evidence="1" id="KW-0812">Transmembrane</keyword>
<proteinExistence type="predicted"/>
<feature type="transmembrane region" description="Helical" evidence="1">
    <location>
        <begin position="91"/>
        <end position="112"/>
    </location>
</feature>
<evidence type="ECO:0000256" key="1">
    <source>
        <dbReference type="SAM" id="Phobius"/>
    </source>
</evidence>
<dbReference type="AlphaFoldDB" id="M0CHI3"/>
<dbReference type="STRING" id="797114.C475_16381"/>
<comment type="caution">
    <text evidence="3">The sequence shown here is derived from an EMBL/GenBank/DDBJ whole genome shotgun (WGS) entry which is preliminary data.</text>
</comment>
<accession>M0CHI3</accession>
<dbReference type="InterPro" id="IPR058284">
    <property type="entry name" value="DUF7978"/>
</dbReference>
<evidence type="ECO:0000313" key="3">
    <source>
        <dbReference type="EMBL" id="ELZ22696.1"/>
    </source>
</evidence>
<dbReference type="Proteomes" id="UP000011626">
    <property type="component" value="Unassembled WGS sequence"/>
</dbReference>
<keyword evidence="1" id="KW-1133">Transmembrane helix</keyword>
<reference evidence="3 4" key="1">
    <citation type="journal article" date="2014" name="PLoS Genet.">
        <title>Phylogenetically driven sequencing of extremely halophilic archaea reveals strategies for static and dynamic osmo-response.</title>
        <authorList>
            <person name="Becker E.A."/>
            <person name="Seitzer P.M."/>
            <person name="Tritt A."/>
            <person name="Larsen D."/>
            <person name="Krusor M."/>
            <person name="Yao A.I."/>
            <person name="Wu D."/>
            <person name="Madern D."/>
            <person name="Eisen J.A."/>
            <person name="Darling A.E."/>
            <person name="Facciotti M.T."/>
        </authorList>
    </citation>
    <scope>NUCLEOTIDE SEQUENCE [LARGE SCALE GENOMIC DNA]</scope>
    <source>
        <strain evidence="3 4">2-9-1</strain>
    </source>
</reference>
<dbReference type="OrthoDB" id="270777at2157"/>
<dbReference type="RefSeq" id="WP_006884943.1">
    <property type="nucleotide sequence ID" value="NZ_AOIU01000035.1"/>
</dbReference>